<evidence type="ECO:0000313" key="3">
    <source>
        <dbReference type="Proteomes" id="UP001162834"/>
    </source>
</evidence>
<evidence type="ECO:0000256" key="1">
    <source>
        <dbReference type="SAM" id="MobiDB-lite"/>
    </source>
</evidence>
<dbReference type="EMBL" id="CP087164">
    <property type="protein sequence ID" value="UGS38874.1"/>
    <property type="molecule type" value="Genomic_DNA"/>
</dbReference>
<proteinExistence type="predicted"/>
<dbReference type="KEGG" id="sbae:DSM104329_05305"/>
<dbReference type="RefSeq" id="WP_259312886.1">
    <property type="nucleotide sequence ID" value="NZ_CP087164.1"/>
</dbReference>
<dbReference type="Proteomes" id="UP001162834">
    <property type="component" value="Chromosome"/>
</dbReference>
<protein>
    <recommendedName>
        <fullName evidence="4">Acyl-CoA carboxylase subunit epsilon</fullName>
    </recommendedName>
</protein>
<keyword evidence="3" id="KW-1185">Reference proteome</keyword>
<accession>A0A9E6Y292</accession>
<dbReference type="AlphaFoldDB" id="A0A9E6Y292"/>
<sequence length="74" mass="7869">MPNRRPQLEIIAPSATPEEAAAVVAALERFMRETAPLAAPPAPARNPWQRTALLEGTDRGVAGPTPWGDATPWG</sequence>
<reference evidence="2" key="1">
    <citation type="journal article" date="2022" name="Int. J. Syst. Evol. Microbiol.">
        <title>Pseudomonas aegrilactucae sp. nov. and Pseudomonas morbosilactucae sp. nov., pathogens causing bacterial rot of lettuce in Japan.</title>
        <authorList>
            <person name="Sawada H."/>
            <person name="Fujikawa T."/>
            <person name="Satou M."/>
        </authorList>
    </citation>
    <scope>NUCLEOTIDE SEQUENCE</scope>
    <source>
        <strain evidence="2">0166_1</strain>
    </source>
</reference>
<feature type="region of interest" description="Disordered" evidence="1">
    <location>
        <begin position="55"/>
        <end position="74"/>
    </location>
</feature>
<organism evidence="2 3">
    <name type="scientific">Capillimicrobium parvum</name>
    <dbReference type="NCBI Taxonomy" id="2884022"/>
    <lineage>
        <taxon>Bacteria</taxon>
        <taxon>Bacillati</taxon>
        <taxon>Actinomycetota</taxon>
        <taxon>Thermoleophilia</taxon>
        <taxon>Solirubrobacterales</taxon>
        <taxon>Capillimicrobiaceae</taxon>
        <taxon>Capillimicrobium</taxon>
    </lineage>
</organism>
<evidence type="ECO:0008006" key="4">
    <source>
        <dbReference type="Google" id="ProtNLM"/>
    </source>
</evidence>
<gene>
    <name evidence="2" type="ORF">DSM104329_05305</name>
</gene>
<evidence type="ECO:0000313" key="2">
    <source>
        <dbReference type="EMBL" id="UGS38874.1"/>
    </source>
</evidence>
<name>A0A9E6Y292_9ACTN</name>